<protein>
    <recommendedName>
        <fullName evidence="2">Protein kinase domain-containing protein</fullName>
    </recommendedName>
</protein>
<evidence type="ECO:0000313" key="3">
    <source>
        <dbReference type="EMBL" id="KAK7913074.1"/>
    </source>
</evidence>
<feature type="compositionally biased region" description="Polar residues" evidence="1">
    <location>
        <begin position="163"/>
        <end position="174"/>
    </location>
</feature>
<dbReference type="Pfam" id="PF00069">
    <property type="entry name" value="Pkinase"/>
    <property type="match status" value="1"/>
</dbReference>
<dbReference type="InterPro" id="IPR011009">
    <property type="entry name" value="Kinase-like_dom_sf"/>
</dbReference>
<dbReference type="Gene3D" id="1.10.510.10">
    <property type="entry name" value="Transferase(Phosphotransferase) domain 1"/>
    <property type="match status" value="1"/>
</dbReference>
<dbReference type="PROSITE" id="PS50011">
    <property type="entry name" value="PROTEIN_KINASE_DOM"/>
    <property type="match status" value="1"/>
</dbReference>
<dbReference type="InterPro" id="IPR000719">
    <property type="entry name" value="Prot_kinase_dom"/>
</dbReference>
<dbReference type="Pfam" id="PF13240">
    <property type="entry name" value="Zn_Ribbon_1"/>
    <property type="match status" value="1"/>
</dbReference>
<comment type="caution">
    <text evidence="3">The sequence shown here is derived from an EMBL/GenBank/DDBJ whole genome shotgun (WGS) entry which is preliminary data.</text>
</comment>
<dbReference type="InterPro" id="IPR050235">
    <property type="entry name" value="CK1_Ser-Thr_kinase"/>
</dbReference>
<feature type="domain" description="Protein kinase" evidence="2">
    <location>
        <begin position="201"/>
        <end position="481"/>
    </location>
</feature>
<reference evidence="4" key="1">
    <citation type="submission" date="2024-04" db="EMBL/GenBank/DDBJ databases">
        <title>Salinicola lusitanus LLJ914,a marine bacterium isolated from the Okinawa Trough.</title>
        <authorList>
            <person name="Li J."/>
        </authorList>
    </citation>
    <scope>NUCLEOTIDE SEQUENCE [LARGE SCALE GENOMIC DNA]</scope>
</reference>
<dbReference type="GO" id="GO:0005524">
    <property type="term" value="F:ATP binding"/>
    <property type="evidence" value="ECO:0007669"/>
    <property type="project" value="InterPro"/>
</dbReference>
<dbReference type="PANTHER" id="PTHR11909">
    <property type="entry name" value="CASEIN KINASE-RELATED"/>
    <property type="match status" value="1"/>
</dbReference>
<organism evidence="3 4">
    <name type="scientific">Mugilogobius chulae</name>
    <name type="common">yellowstripe goby</name>
    <dbReference type="NCBI Taxonomy" id="88201"/>
    <lineage>
        <taxon>Eukaryota</taxon>
        <taxon>Metazoa</taxon>
        <taxon>Chordata</taxon>
        <taxon>Craniata</taxon>
        <taxon>Vertebrata</taxon>
        <taxon>Euteleostomi</taxon>
        <taxon>Actinopterygii</taxon>
        <taxon>Neopterygii</taxon>
        <taxon>Teleostei</taxon>
        <taxon>Neoteleostei</taxon>
        <taxon>Acanthomorphata</taxon>
        <taxon>Gobiaria</taxon>
        <taxon>Gobiiformes</taxon>
        <taxon>Gobioidei</taxon>
        <taxon>Gobiidae</taxon>
        <taxon>Gobionellinae</taxon>
        <taxon>Mugilogobius</taxon>
    </lineage>
</organism>
<dbReference type="AlphaFoldDB" id="A0AAW0PB06"/>
<sequence>MFQREALVSSVILGGSRRTTTQTSVNSQTKRMAFHFCPQCGTKLQPDFKFCPSCGEKLPCPEAAGPTVFTLSPSTSVEKFTTVEQKGTTSSPVRASLGTSIVSSRPPLHKTRNSLRLDNLSIKDAPSTLTPSVNVAFDNATEKQLHPPPKKHSATFKGDSQGEPLQSSPLTKSPKNADEIIEEAEVSAIPLSSPIMSPNSKSPLKGKGKTKKSKVVPALEPLQEGTEVIDTTGKKWILTRLLNHAAAELIYEVEKWVKQNKMDFIGLPQSVGFGLHSDSYRCILIFPNMGQSLQSLMNKQNNPLSEVTVLQLACRILDVLRYIHSNEYVHADINAENIYIKEGQGSQVYLVGYSHAYRYCPGGQHVEYSEGSRIPNEGAIESISLDSHNGAAPSRRSDLQSLGYCMLYWHTGTLPWIALSHPDQIALQKKKYKTDVLSLLQHCFGKKKVSGAFQCFLSAVMPLEYNEQPNYSALKSGSVKL</sequence>
<gene>
    <name evidence="3" type="ORF">WMY93_013285</name>
</gene>
<dbReference type="SMART" id="SM00220">
    <property type="entry name" value="S_TKc"/>
    <property type="match status" value="1"/>
</dbReference>
<dbReference type="InterPro" id="IPR026870">
    <property type="entry name" value="Zinc_ribbon_dom"/>
</dbReference>
<proteinExistence type="predicted"/>
<evidence type="ECO:0000256" key="1">
    <source>
        <dbReference type="SAM" id="MobiDB-lite"/>
    </source>
</evidence>
<feature type="region of interest" description="Disordered" evidence="1">
    <location>
        <begin position="191"/>
        <end position="212"/>
    </location>
</feature>
<dbReference type="GO" id="GO:0004672">
    <property type="term" value="F:protein kinase activity"/>
    <property type="evidence" value="ECO:0007669"/>
    <property type="project" value="InterPro"/>
</dbReference>
<evidence type="ECO:0000259" key="2">
    <source>
        <dbReference type="PROSITE" id="PS50011"/>
    </source>
</evidence>
<name>A0AAW0PB06_9GOBI</name>
<feature type="region of interest" description="Disordered" evidence="1">
    <location>
        <begin position="141"/>
        <end position="175"/>
    </location>
</feature>
<evidence type="ECO:0000313" key="4">
    <source>
        <dbReference type="Proteomes" id="UP001460270"/>
    </source>
</evidence>
<accession>A0AAW0PB06</accession>
<keyword evidence="4" id="KW-1185">Reference proteome</keyword>
<dbReference type="EMBL" id="JBBPFD010000009">
    <property type="protein sequence ID" value="KAK7913074.1"/>
    <property type="molecule type" value="Genomic_DNA"/>
</dbReference>
<dbReference type="Proteomes" id="UP001460270">
    <property type="component" value="Unassembled WGS sequence"/>
</dbReference>
<dbReference type="SUPFAM" id="SSF56112">
    <property type="entry name" value="Protein kinase-like (PK-like)"/>
    <property type="match status" value="1"/>
</dbReference>